<dbReference type="EMBL" id="CP047656">
    <property type="protein sequence ID" value="QHJ10473.1"/>
    <property type="molecule type" value="Genomic_DNA"/>
</dbReference>
<dbReference type="PROSITE" id="PS51349">
    <property type="entry name" value="FMN_HYDROXY_ACID_DH_2"/>
    <property type="match status" value="1"/>
</dbReference>
<protein>
    <submittedName>
        <fullName evidence="9">4-hydroxymandelate oxidase</fullName>
        <ecNumber evidence="9">1.1.3.46</ecNumber>
    </submittedName>
</protein>
<dbReference type="Proteomes" id="UP000464524">
    <property type="component" value="Chromosome"/>
</dbReference>
<feature type="binding site" evidence="7">
    <location>
        <position position="244"/>
    </location>
    <ligand>
        <name>FMN</name>
        <dbReference type="ChEBI" id="CHEBI:58210"/>
    </ligand>
</feature>
<evidence type="ECO:0000256" key="3">
    <source>
        <dbReference type="ARBA" id="ARBA00022643"/>
    </source>
</evidence>
<keyword evidence="10" id="KW-1185">Reference proteome</keyword>
<dbReference type="AlphaFoldDB" id="A0A857JEP2"/>
<dbReference type="Gene3D" id="3.20.20.70">
    <property type="entry name" value="Aldolase class I"/>
    <property type="match status" value="1"/>
</dbReference>
<keyword evidence="3 7" id="KW-0288">FMN</keyword>
<dbReference type="KEGG" id="pmes:FX988_00687"/>
<sequence length="369" mass="39857">MKKDHYVLPKLSQIPADVIAISDYERLAKDYMPHGIYEYIAGGAGDDITLSRNRSAFDAIGMNKRVLRKFTKGTTEVTLSSDRFNWPMLIAPLAYQSLLHPEGERATVEAANAVNMGMMTSTLSSVPLEDIGSAQQTPKWFQLYMQPDPEHTLDLVRRAENAGYTAIVVTVDAPVSGLRNRQQRAGFSLPPSVVAANLVNYPTSKTQSLSPGQSVLLNGLMADAPDWNDLQWLRENTRLPIWIKGISHPQDAILAAESGCAGIVVSNHGGRTLDGLAASIDLLPPIRNAVQDDFSILLDSGIRRGTDIFKAIALGANGVLIGRPVLNGLAVAGALGVAHSLTLLQQELELAMALTGCETIDDITLDCIY</sequence>
<dbReference type="PIRSF" id="PIRSF000138">
    <property type="entry name" value="Al-hdrx_acd_dh"/>
    <property type="match status" value="1"/>
</dbReference>
<gene>
    <name evidence="9" type="ORF">FX988_00687</name>
</gene>
<evidence type="ECO:0000256" key="2">
    <source>
        <dbReference type="ARBA" id="ARBA00022630"/>
    </source>
</evidence>
<evidence type="ECO:0000256" key="1">
    <source>
        <dbReference type="ARBA" id="ARBA00001917"/>
    </source>
</evidence>
<dbReference type="InterPro" id="IPR037396">
    <property type="entry name" value="FMN_HAD"/>
</dbReference>
<evidence type="ECO:0000256" key="6">
    <source>
        <dbReference type="PIRSR" id="PIRSR000138-1"/>
    </source>
</evidence>
<dbReference type="InterPro" id="IPR013785">
    <property type="entry name" value="Aldolase_TIM"/>
</dbReference>
<dbReference type="RefSeq" id="WP_160178347.1">
    <property type="nucleotide sequence ID" value="NZ_CP047656.1"/>
</dbReference>
<dbReference type="EC" id="1.1.3.46" evidence="9"/>
<evidence type="ECO:0000259" key="8">
    <source>
        <dbReference type="PROSITE" id="PS51349"/>
    </source>
</evidence>
<dbReference type="CDD" id="cd02809">
    <property type="entry name" value="alpha_hydroxyacid_oxid_FMN"/>
    <property type="match status" value="1"/>
</dbReference>
<keyword evidence="2 7" id="KW-0285">Flavoprotein</keyword>
<feature type="binding site" evidence="7">
    <location>
        <position position="268"/>
    </location>
    <ligand>
        <name>glyoxylate</name>
        <dbReference type="ChEBI" id="CHEBI:36655"/>
    </ligand>
</feature>
<feature type="binding site" evidence="7">
    <location>
        <position position="144"/>
    </location>
    <ligand>
        <name>glyoxylate</name>
        <dbReference type="ChEBI" id="CHEBI:36655"/>
    </ligand>
</feature>
<feature type="domain" description="FMN hydroxy acid dehydrogenase" evidence="8">
    <location>
        <begin position="13"/>
        <end position="369"/>
    </location>
</feature>
<feature type="binding site" evidence="7">
    <location>
        <position position="121"/>
    </location>
    <ligand>
        <name>FMN</name>
        <dbReference type="ChEBI" id="CHEBI:58210"/>
    </ligand>
</feature>
<feature type="binding site" evidence="7">
    <location>
        <position position="179"/>
    </location>
    <ligand>
        <name>glyoxylate</name>
        <dbReference type="ChEBI" id="CHEBI:36655"/>
    </ligand>
</feature>
<reference evidence="9 10" key="1">
    <citation type="submission" date="2019-12" db="EMBL/GenBank/DDBJ databases">
        <title>Genome sequencing and assembly of endphytes of Porphyra tenera.</title>
        <authorList>
            <person name="Park J.M."/>
            <person name="Shin R."/>
            <person name="Jo S.H."/>
        </authorList>
    </citation>
    <scope>NUCLEOTIDE SEQUENCE [LARGE SCALE GENOMIC DNA]</scope>
    <source>
        <strain evidence="9 10">GPM4</strain>
    </source>
</reference>
<dbReference type="InterPro" id="IPR012133">
    <property type="entry name" value="Alpha-hydoxy_acid_DH_FMN"/>
</dbReference>
<comment type="similarity">
    <text evidence="5">Belongs to the FMN-dependent alpha-hydroxy acid dehydrogenase family.</text>
</comment>
<feature type="binding site" evidence="7">
    <location>
        <position position="142"/>
    </location>
    <ligand>
        <name>FMN</name>
        <dbReference type="ChEBI" id="CHEBI:58210"/>
    </ligand>
</feature>
<organism evidence="9 10">
    <name type="scientific">Paraglaciecola mesophila</name>
    <dbReference type="NCBI Taxonomy" id="197222"/>
    <lineage>
        <taxon>Bacteria</taxon>
        <taxon>Pseudomonadati</taxon>
        <taxon>Pseudomonadota</taxon>
        <taxon>Gammaproteobacteria</taxon>
        <taxon>Alteromonadales</taxon>
        <taxon>Alteromonadaceae</taxon>
        <taxon>Paraglaciecola</taxon>
    </lineage>
</organism>
<dbReference type="Pfam" id="PF01070">
    <property type="entry name" value="FMN_dh"/>
    <property type="match status" value="1"/>
</dbReference>
<feature type="binding site" evidence="7">
    <location>
        <position position="170"/>
    </location>
    <ligand>
        <name>FMN</name>
        <dbReference type="ChEBI" id="CHEBI:58210"/>
    </ligand>
</feature>
<proteinExistence type="inferred from homology"/>
<evidence type="ECO:0000256" key="4">
    <source>
        <dbReference type="ARBA" id="ARBA00023002"/>
    </source>
</evidence>
<feature type="binding site" evidence="7">
    <location>
        <position position="39"/>
    </location>
    <ligand>
        <name>glyoxylate</name>
        <dbReference type="ChEBI" id="CHEBI:36655"/>
    </ligand>
</feature>
<feature type="binding site" evidence="7">
    <location>
        <begin position="299"/>
        <end position="303"/>
    </location>
    <ligand>
        <name>FMN</name>
        <dbReference type="ChEBI" id="CHEBI:58210"/>
    </ligand>
</feature>
<dbReference type="InterPro" id="IPR000262">
    <property type="entry name" value="FMN-dep_DH"/>
</dbReference>
<evidence type="ECO:0000313" key="9">
    <source>
        <dbReference type="EMBL" id="QHJ10473.1"/>
    </source>
</evidence>
<evidence type="ECO:0000313" key="10">
    <source>
        <dbReference type="Proteomes" id="UP000464524"/>
    </source>
</evidence>
<dbReference type="PANTHER" id="PTHR10578:SF107">
    <property type="entry name" value="2-HYDROXYACID OXIDASE 1"/>
    <property type="match status" value="1"/>
</dbReference>
<keyword evidence="4 9" id="KW-0560">Oxidoreductase</keyword>
<feature type="binding site" evidence="7">
    <location>
        <position position="271"/>
    </location>
    <ligand>
        <name>glyoxylate</name>
        <dbReference type="ChEBI" id="CHEBI:36655"/>
    </ligand>
</feature>
<dbReference type="FunFam" id="3.20.20.70:FF:000029">
    <property type="entry name" value="L-lactate dehydrogenase"/>
    <property type="match status" value="1"/>
</dbReference>
<dbReference type="PANTHER" id="PTHR10578">
    <property type="entry name" value="S -2-HYDROXY-ACID OXIDASE-RELATED"/>
    <property type="match status" value="1"/>
</dbReference>
<dbReference type="GO" id="GO:0016614">
    <property type="term" value="F:oxidoreductase activity, acting on CH-OH group of donors"/>
    <property type="evidence" value="ECO:0007669"/>
    <property type="project" value="UniProtKB-ARBA"/>
</dbReference>
<evidence type="ECO:0000256" key="7">
    <source>
        <dbReference type="PIRSR" id="PIRSR000138-2"/>
    </source>
</evidence>
<dbReference type="SUPFAM" id="SSF51395">
    <property type="entry name" value="FMN-linked oxidoreductases"/>
    <property type="match status" value="1"/>
</dbReference>
<feature type="binding site" evidence="7">
    <location>
        <begin position="322"/>
        <end position="323"/>
    </location>
    <ligand>
        <name>FMN</name>
        <dbReference type="ChEBI" id="CHEBI:58210"/>
    </ligand>
</feature>
<comment type="cofactor">
    <cofactor evidence="1">
        <name>FMN</name>
        <dbReference type="ChEBI" id="CHEBI:58210"/>
    </cofactor>
</comment>
<feature type="active site" description="Proton acceptor" evidence="6">
    <location>
        <position position="268"/>
    </location>
</feature>
<accession>A0A857JEP2</accession>
<feature type="binding site" evidence="7">
    <location>
        <begin position="92"/>
        <end position="94"/>
    </location>
    <ligand>
        <name>FMN</name>
        <dbReference type="ChEBI" id="CHEBI:58210"/>
    </ligand>
</feature>
<dbReference type="OrthoDB" id="9770452at2"/>
<feature type="binding site" evidence="7">
    <location>
        <position position="266"/>
    </location>
    <ligand>
        <name>FMN</name>
        <dbReference type="ChEBI" id="CHEBI:58210"/>
    </ligand>
</feature>
<evidence type="ECO:0000256" key="5">
    <source>
        <dbReference type="ARBA" id="ARBA00024042"/>
    </source>
</evidence>
<dbReference type="GO" id="GO:0010181">
    <property type="term" value="F:FMN binding"/>
    <property type="evidence" value="ECO:0007669"/>
    <property type="project" value="InterPro"/>
</dbReference>
<name>A0A857JEP2_9ALTE</name>